<feature type="transmembrane region" description="Helical" evidence="3">
    <location>
        <begin position="31"/>
        <end position="57"/>
    </location>
</feature>
<feature type="transmembrane region" description="Helical" evidence="3">
    <location>
        <begin position="415"/>
        <end position="434"/>
    </location>
</feature>
<evidence type="ECO:0000313" key="4">
    <source>
        <dbReference type="EMBL" id="MBE9069812.1"/>
    </source>
</evidence>
<keyword evidence="3" id="KW-0472">Membrane</keyword>
<dbReference type="SUPFAM" id="SSF48371">
    <property type="entry name" value="ARM repeat"/>
    <property type="match status" value="1"/>
</dbReference>
<evidence type="ECO:0000256" key="1">
    <source>
        <dbReference type="ARBA" id="ARBA00022549"/>
    </source>
</evidence>
<dbReference type="InterPro" id="IPR036259">
    <property type="entry name" value="MFS_trans_sf"/>
</dbReference>
<feature type="transmembrane region" description="Helical" evidence="3">
    <location>
        <begin position="310"/>
        <end position="332"/>
    </location>
</feature>
<evidence type="ECO:0000256" key="3">
    <source>
        <dbReference type="SAM" id="Phobius"/>
    </source>
</evidence>
<dbReference type="Gene3D" id="1.20.1250.20">
    <property type="entry name" value="MFS general substrate transporter like domains"/>
    <property type="match status" value="1"/>
</dbReference>
<dbReference type="Gene3D" id="1.25.10.10">
    <property type="entry name" value="Leucine-rich Repeat Variant"/>
    <property type="match status" value="1"/>
</dbReference>
<feature type="transmembrane region" description="Helical" evidence="3">
    <location>
        <begin position="188"/>
        <end position="210"/>
    </location>
</feature>
<dbReference type="GO" id="GO:0030089">
    <property type="term" value="C:phycobilisome"/>
    <property type="evidence" value="ECO:0007669"/>
    <property type="project" value="UniProtKB-KW"/>
</dbReference>
<feature type="transmembrane region" description="Helical" evidence="3">
    <location>
        <begin position="241"/>
        <end position="259"/>
    </location>
</feature>
<keyword evidence="2" id="KW-0605">Phycobilisome</keyword>
<feature type="transmembrane region" description="Helical" evidence="3">
    <location>
        <begin position="158"/>
        <end position="182"/>
    </location>
</feature>
<feature type="transmembrane region" description="Helical" evidence="3">
    <location>
        <begin position="279"/>
        <end position="298"/>
    </location>
</feature>
<sequence>MRSELSSSPSPRLQKIFAVLNLRAEDGHRTLLLFAFYTLMSMGIMWLELSSAALFLAEHGAETLPLIYLFTALVGVSLGSIYSWLQRLLPLRQVIVLIALMMTLPIILFRIGLGVEVWAPPTIFAIRLWMEAITNLNELNLSVLANQLFNIREIKRTFPLISSGNLVADVLSGFTLFILLIFLDVRSVIYLVIGIMLVATGILFYISNTYEHAFPDSKRRTVEVSNVNFSARRLRKLIQRYVLLLLSFFIIAQMLLYLLEFQYLQQLTVQNFSVDDMARFLSIFTGVLGLTELVTQLFTSSRLIERLGLFITAGILPAAIAIFSCLCLVISLPALAGAAGLFVGLVVLKFIDEWLRYTIVASSRPVLFQPVPAQRRARVQSLVGVAEAVAIGLVGIAILLVLTLADHLNWRGDKIFLLITLGLSLLWLGSIFLLRSQYLNLLVLTAERGLLSFSDASLRVLKQAIIEALDKPGPEADKRSLIELLTQIEPRSISEVLAPMLSELSPGLQQQSLETMLVYPDPTFTGYVDALISPSQEPPILALAVRYVWLTQTDADINKLKPYLKSSVDPVVRGTAASMMLKRGSPAERARATYILQQMLTHGEERERVMGCRALGEAEYMQGLRLHVPNLLQDDSLRVRRSMIEAIAATRLEEHYPSLLQGLRYKSTREAAMQALVNLGDEALPMLMRVASDRYQSDTLRHQSWNVIGRIGTLRALNLLASNLMTSWGTSRRWILRILVKLLDDPTLRRSTDIELALDQLGRQGVETLLNQELQFVGQLCSGLVDCAEDKAPGDTFDWLRRAVRDMRTDAMERMLLLMRFLYPSSTIQAAELSLEGSASSRARGLEILDNTLDIPAKRAILALFEHSSEAATMTALSTLVAYEPMPPKGRLGQLMEIRHFLSDWALACCFHVARAERWRIGTDHVIASLRHPVSFVREAVLSYLDMASPRALESLLPLLENDPDPLVADQVQKMMQKHRFTVG</sequence>
<reference evidence="4" key="1">
    <citation type="submission" date="2020-10" db="EMBL/GenBank/DDBJ databases">
        <authorList>
            <person name="Castelo-Branco R."/>
            <person name="Eusebio N."/>
            <person name="Adriana R."/>
            <person name="Vieira A."/>
            <person name="Brugerolle De Fraissinette N."/>
            <person name="Rezende De Castro R."/>
            <person name="Schneider M.P."/>
            <person name="Vasconcelos V."/>
            <person name="Leao P.N."/>
        </authorList>
    </citation>
    <scope>NUCLEOTIDE SEQUENCE</scope>
    <source>
        <strain evidence="4">LEGE 11479</strain>
    </source>
</reference>
<organism evidence="4 5">
    <name type="scientific">Leptolyngbya cf. ectocarpi LEGE 11479</name>
    <dbReference type="NCBI Taxonomy" id="1828722"/>
    <lineage>
        <taxon>Bacteria</taxon>
        <taxon>Bacillati</taxon>
        <taxon>Cyanobacteriota</taxon>
        <taxon>Cyanophyceae</taxon>
        <taxon>Leptolyngbyales</taxon>
        <taxon>Leptolyngbyaceae</taxon>
        <taxon>Leptolyngbya group</taxon>
        <taxon>Leptolyngbya</taxon>
    </lineage>
</organism>
<dbReference type="SUPFAM" id="SSF103473">
    <property type="entry name" value="MFS general substrate transporter"/>
    <property type="match status" value="1"/>
</dbReference>
<feature type="transmembrane region" description="Helical" evidence="3">
    <location>
        <begin position="338"/>
        <end position="355"/>
    </location>
</feature>
<dbReference type="InterPro" id="IPR011989">
    <property type="entry name" value="ARM-like"/>
</dbReference>
<evidence type="ECO:0000256" key="2">
    <source>
        <dbReference type="ARBA" id="ARBA00022738"/>
    </source>
</evidence>
<keyword evidence="3" id="KW-0812">Transmembrane</keyword>
<protein>
    <submittedName>
        <fullName evidence="4">MFS transporter</fullName>
    </submittedName>
</protein>
<dbReference type="RefSeq" id="WP_193995697.1">
    <property type="nucleotide sequence ID" value="NZ_JADEXP010000325.1"/>
</dbReference>
<comment type="caution">
    <text evidence="4">The sequence shown here is derived from an EMBL/GenBank/DDBJ whole genome shotgun (WGS) entry which is preliminary data.</text>
</comment>
<dbReference type="InterPro" id="IPR016024">
    <property type="entry name" value="ARM-type_fold"/>
</dbReference>
<feature type="transmembrane region" description="Helical" evidence="3">
    <location>
        <begin position="382"/>
        <end position="403"/>
    </location>
</feature>
<dbReference type="CDD" id="cd06174">
    <property type="entry name" value="MFS"/>
    <property type="match status" value="1"/>
</dbReference>
<accession>A0A928ZYF7</accession>
<feature type="transmembrane region" description="Helical" evidence="3">
    <location>
        <begin position="94"/>
        <end position="112"/>
    </location>
</feature>
<proteinExistence type="predicted"/>
<dbReference type="Proteomes" id="UP000615026">
    <property type="component" value="Unassembled WGS sequence"/>
</dbReference>
<name>A0A928ZYF7_LEPEC</name>
<keyword evidence="3" id="KW-1133">Transmembrane helix</keyword>
<evidence type="ECO:0000313" key="5">
    <source>
        <dbReference type="Proteomes" id="UP000615026"/>
    </source>
</evidence>
<keyword evidence="1" id="KW-0042">Antenna complex</keyword>
<dbReference type="EMBL" id="JADEXP010000325">
    <property type="protein sequence ID" value="MBE9069812.1"/>
    <property type="molecule type" value="Genomic_DNA"/>
</dbReference>
<keyword evidence="5" id="KW-1185">Reference proteome</keyword>
<feature type="transmembrane region" description="Helical" evidence="3">
    <location>
        <begin position="63"/>
        <end position="82"/>
    </location>
</feature>
<dbReference type="AlphaFoldDB" id="A0A928ZYF7"/>
<gene>
    <name evidence="4" type="ORF">IQ260_24520</name>
</gene>